<evidence type="ECO:0000256" key="6">
    <source>
        <dbReference type="ARBA" id="ARBA00023015"/>
    </source>
</evidence>
<name>A0A949U2K7_9CLOT</name>
<organism evidence="10 11">
    <name type="scientific">Clostridium thailandense</name>
    <dbReference type="NCBI Taxonomy" id="2794346"/>
    <lineage>
        <taxon>Bacteria</taxon>
        <taxon>Bacillati</taxon>
        <taxon>Bacillota</taxon>
        <taxon>Clostridia</taxon>
        <taxon>Eubacteriales</taxon>
        <taxon>Clostridiaceae</taxon>
        <taxon>Clostridium</taxon>
    </lineage>
</organism>
<dbReference type="Pfam" id="PF00392">
    <property type="entry name" value="GntR"/>
    <property type="match status" value="1"/>
</dbReference>
<dbReference type="RefSeq" id="WP_218323305.1">
    <property type="nucleotide sequence ID" value="NZ_JAEEGC010000166.1"/>
</dbReference>
<dbReference type="PROSITE" id="PS50949">
    <property type="entry name" value="HTH_GNTR"/>
    <property type="match status" value="1"/>
</dbReference>
<dbReference type="CDD" id="cd07377">
    <property type="entry name" value="WHTH_GntR"/>
    <property type="match status" value="1"/>
</dbReference>
<dbReference type="PANTHER" id="PTHR46577:SF2">
    <property type="entry name" value="TRANSCRIPTIONAL REGULATORY PROTEIN"/>
    <property type="match status" value="1"/>
</dbReference>
<evidence type="ECO:0000256" key="2">
    <source>
        <dbReference type="ARBA" id="ARBA00005384"/>
    </source>
</evidence>
<comment type="similarity">
    <text evidence="2">In the C-terminal section; belongs to the class-I pyridoxal-phosphate-dependent aminotransferase family.</text>
</comment>
<dbReference type="SMART" id="SM00345">
    <property type="entry name" value="HTH_GNTR"/>
    <property type="match status" value="1"/>
</dbReference>
<gene>
    <name evidence="10" type="ORF">I6U48_25615</name>
</gene>
<evidence type="ECO:0000256" key="7">
    <source>
        <dbReference type="ARBA" id="ARBA00023125"/>
    </source>
</evidence>
<dbReference type="InterPro" id="IPR000524">
    <property type="entry name" value="Tscrpt_reg_HTH_GntR"/>
</dbReference>
<dbReference type="EMBL" id="JAEEGC010000166">
    <property type="protein sequence ID" value="MBV7276265.1"/>
    <property type="molecule type" value="Genomic_DNA"/>
</dbReference>
<sequence length="491" mass="55791">MIDISWKPNKSFSIPLYKQIVNYIIEEISTGNFAIGTKLPPQRKLSEMFEVNRSTIVEALDELKSRGFIEGKTGGGTTIVNNTWSLLSSTSKLNWENYIDGSIHKPNLRTIQMVNKLEYEKDIIRLGTGEPGPELFPQDMMNKILDKCSNKIKSLGYLEAKGLLELRKVISQYLKAYNIEVSSSSILIVSGALQALQLISLSILPPGSKILMENPSYLKSLHIFQSLGMNLVGLRMDNKGIIPNEIIRNAGKKVNTILYTIPTFHNPTGAVMTEDRRIELLDTCKYCRIPIIEDDVYRELWIDEIPPAPLKARDQNGNVLYLGSISKSLAPGFRIGWVAGPEHVIERLSDIKMQTDYGSSSISQLMITEWIGSGLYTQHLEKLRIQLKFRRDKTLEILNESFRDIATWNIPKGGFYIWLKLKYNISLNKLFLAAAKEKILINPGNIYDFYNSQNLRISYSYAEISELSIGLKRLSDIIRTLVKQETTVKRF</sequence>
<protein>
    <submittedName>
        <fullName evidence="10">PLP-dependent aminotransferase family protein</fullName>
    </submittedName>
</protein>
<keyword evidence="4" id="KW-0808">Transferase</keyword>
<dbReference type="AlphaFoldDB" id="A0A949U2K7"/>
<dbReference type="GO" id="GO:0008483">
    <property type="term" value="F:transaminase activity"/>
    <property type="evidence" value="ECO:0007669"/>
    <property type="project" value="UniProtKB-KW"/>
</dbReference>
<keyword evidence="6" id="KW-0805">Transcription regulation</keyword>
<dbReference type="GO" id="GO:0003700">
    <property type="term" value="F:DNA-binding transcription factor activity"/>
    <property type="evidence" value="ECO:0007669"/>
    <property type="project" value="InterPro"/>
</dbReference>
<comment type="cofactor">
    <cofactor evidence="1">
        <name>pyridoxal 5'-phosphate</name>
        <dbReference type="ChEBI" id="CHEBI:597326"/>
    </cofactor>
</comment>
<dbReference type="InterPro" id="IPR051446">
    <property type="entry name" value="HTH_trans_reg/aminotransferase"/>
</dbReference>
<keyword evidence="5" id="KW-0663">Pyridoxal phosphate</keyword>
<evidence type="ECO:0000256" key="8">
    <source>
        <dbReference type="ARBA" id="ARBA00023163"/>
    </source>
</evidence>
<evidence type="ECO:0000256" key="5">
    <source>
        <dbReference type="ARBA" id="ARBA00022898"/>
    </source>
</evidence>
<reference evidence="10" key="1">
    <citation type="submission" date="2020-12" db="EMBL/GenBank/DDBJ databases">
        <title>Clostridium thailandense sp. nov., a novel acetogenic bacterium isolated from peat land soil in Thailand.</title>
        <authorList>
            <person name="Chaikitkaew S."/>
            <person name="Birkeland N.K."/>
        </authorList>
    </citation>
    <scope>NUCLEOTIDE SEQUENCE</scope>
    <source>
        <strain evidence="10">PL3</strain>
    </source>
</reference>
<proteinExistence type="inferred from homology"/>
<feature type="domain" description="HTH gntR-type" evidence="9">
    <location>
        <begin position="14"/>
        <end position="82"/>
    </location>
</feature>
<comment type="caution">
    <text evidence="10">The sequence shown here is derived from an EMBL/GenBank/DDBJ whole genome shotgun (WGS) entry which is preliminary data.</text>
</comment>
<evidence type="ECO:0000259" key="9">
    <source>
        <dbReference type="PROSITE" id="PS50949"/>
    </source>
</evidence>
<dbReference type="FunFam" id="3.40.640.10:FF:000023">
    <property type="entry name" value="Transcriptional regulator, GntR family"/>
    <property type="match status" value="1"/>
</dbReference>
<keyword evidence="11" id="KW-1185">Reference proteome</keyword>
<keyword evidence="3 10" id="KW-0032">Aminotransferase</keyword>
<accession>A0A949U2K7</accession>
<dbReference type="GO" id="GO:0003677">
    <property type="term" value="F:DNA binding"/>
    <property type="evidence" value="ECO:0007669"/>
    <property type="project" value="UniProtKB-KW"/>
</dbReference>
<dbReference type="Proteomes" id="UP000694308">
    <property type="component" value="Unassembled WGS sequence"/>
</dbReference>
<dbReference type="GO" id="GO:0030170">
    <property type="term" value="F:pyridoxal phosphate binding"/>
    <property type="evidence" value="ECO:0007669"/>
    <property type="project" value="InterPro"/>
</dbReference>
<evidence type="ECO:0000313" key="10">
    <source>
        <dbReference type="EMBL" id="MBV7276265.1"/>
    </source>
</evidence>
<dbReference type="CDD" id="cd00609">
    <property type="entry name" value="AAT_like"/>
    <property type="match status" value="1"/>
</dbReference>
<evidence type="ECO:0000256" key="3">
    <source>
        <dbReference type="ARBA" id="ARBA00022576"/>
    </source>
</evidence>
<evidence type="ECO:0000313" key="11">
    <source>
        <dbReference type="Proteomes" id="UP000694308"/>
    </source>
</evidence>
<dbReference type="InterPro" id="IPR004839">
    <property type="entry name" value="Aminotransferase_I/II_large"/>
</dbReference>
<evidence type="ECO:0000256" key="4">
    <source>
        <dbReference type="ARBA" id="ARBA00022679"/>
    </source>
</evidence>
<dbReference type="Pfam" id="PF00155">
    <property type="entry name" value="Aminotran_1_2"/>
    <property type="match status" value="1"/>
</dbReference>
<dbReference type="PANTHER" id="PTHR46577">
    <property type="entry name" value="HTH-TYPE TRANSCRIPTIONAL REGULATORY PROTEIN GABR"/>
    <property type="match status" value="1"/>
</dbReference>
<keyword evidence="7" id="KW-0238">DNA-binding</keyword>
<keyword evidence="8" id="KW-0804">Transcription</keyword>
<evidence type="ECO:0000256" key="1">
    <source>
        <dbReference type="ARBA" id="ARBA00001933"/>
    </source>
</evidence>